<proteinExistence type="predicted"/>
<dbReference type="InterPro" id="IPR001867">
    <property type="entry name" value="OmpR/PhoB-type_DNA-bd"/>
</dbReference>
<dbReference type="SMART" id="SM00448">
    <property type="entry name" value="REC"/>
    <property type="match status" value="1"/>
</dbReference>
<dbReference type="InterPro" id="IPR036388">
    <property type="entry name" value="WH-like_DNA-bd_sf"/>
</dbReference>
<evidence type="ECO:0000256" key="3">
    <source>
        <dbReference type="ARBA" id="ARBA00023012"/>
    </source>
</evidence>
<protein>
    <submittedName>
        <fullName evidence="11">DNA-binding response regulator</fullName>
    </submittedName>
</protein>
<dbReference type="SMART" id="SM00862">
    <property type="entry name" value="Trans_reg_C"/>
    <property type="match status" value="1"/>
</dbReference>
<evidence type="ECO:0000256" key="4">
    <source>
        <dbReference type="ARBA" id="ARBA00023015"/>
    </source>
</evidence>
<organism evidence="11 12">
    <name type="scientific">Priestia taiwanensis</name>
    <dbReference type="NCBI Taxonomy" id="1347902"/>
    <lineage>
        <taxon>Bacteria</taxon>
        <taxon>Bacillati</taxon>
        <taxon>Bacillota</taxon>
        <taxon>Bacilli</taxon>
        <taxon>Bacillales</taxon>
        <taxon>Bacillaceae</taxon>
        <taxon>Priestia</taxon>
    </lineage>
</organism>
<dbReference type="InterPro" id="IPR001789">
    <property type="entry name" value="Sig_transdc_resp-reg_receiver"/>
</dbReference>
<dbReference type="RefSeq" id="WP_188389905.1">
    <property type="nucleotide sequence ID" value="NZ_BMFK01000006.1"/>
</dbReference>
<dbReference type="PROSITE" id="PS51755">
    <property type="entry name" value="OMPR_PHOB"/>
    <property type="match status" value="1"/>
</dbReference>
<keyword evidence="2 7" id="KW-0597">Phosphoprotein</keyword>
<dbReference type="GO" id="GO:0000156">
    <property type="term" value="F:phosphorelay response regulator activity"/>
    <property type="evidence" value="ECO:0007669"/>
    <property type="project" value="TreeGrafter"/>
</dbReference>
<evidence type="ECO:0000259" key="9">
    <source>
        <dbReference type="PROSITE" id="PS50110"/>
    </source>
</evidence>
<dbReference type="GO" id="GO:0005829">
    <property type="term" value="C:cytosol"/>
    <property type="evidence" value="ECO:0007669"/>
    <property type="project" value="TreeGrafter"/>
</dbReference>
<evidence type="ECO:0000313" key="12">
    <source>
        <dbReference type="Proteomes" id="UP000605259"/>
    </source>
</evidence>
<feature type="DNA-binding region" description="OmpR/PhoB-type" evidence="8">
    <location>
        <begin position="122"/>
        <end position="223"/>
    </location>
</feature>
<dbReference type="GO" id="GO:0006355">
    <property type="term" value="P:regulation of DNA-templated transcription"/>
    <property type="evidence" value="ECO:0007669"/>
    <property type="project" value="InterPro"/>
</dbReference>
<dbReference type="AlphaFoldDB" id="A0A917EU64"/>
<evidence type="ECO:0000256" key="8">
    <source>
        <dbReference type="PROSITE-ProRule" id="PRU01091"/>
    </source>
</evidence>
<reference evidence="11" key="2">
    <citation type="submission" date="2020-09" db="EMBL/GenBank/DDBJ databases">
        <authorList>
            <person name="Sun Q."/>
            <person name="Zhou Y."/>
        </authorList>
    </citation>
    <scope>NUCLEOTIDE SEQUENCE</scope>
    <source>
        <strain evidence="11">CGMCC 1.12698</strain>
    </source>
</reference>
<dbReference type="GO" id="GO:0000976">
    <property type="term" value="F:transcription cis-regulatory region binding"/>
    <property type="evidence" value="ECO:0007669"/>
    <property type="project" value="TreeGrafter"/>
</dbReference>
<dbReference type="PANTHER" id="PTHR48111">
    <property type="entry name" value="REGULATOR OF RPOS"/>
    <property type="match status" value="1"/>
</dbReference>
<dbReference type="InterPro" id="IPR011006">
    <property type="entry name" value="CheY-like_superfamily"/>
</dbReference>
<comment type="caution">
    <text evidence="11">The sequence shown here is derived from an EMBL/GenBank/DDBJ whole genome shotgun (WGS) entry which is preliminary data.</text>
</comment>
<dbReference type="InterPro" id="IPR016032">
    <property type="entry name" value="Sig_transdc_resp-reg_C-effctor"/>
</dbReference>
<dbReference type="CDD" id="cd00383">
    <property type="entry name" value="trans_reg_C"/>
    <property type="match status" value="1"/>
</dbReference>
<dbReference type="Gene3D" id="1.10.10.10">
    <property type="entry name" value="Winged helix-like DNA-binding domain superfamily/Winged helix DNA-binding domain"/>
    <property type="match status" value="1"/>
</dbReference>
<evidence type="ECO:0000256" key="1">
    <source>
        <dbReference type="ARBA" id="ARBA00004496"/>
    </source>
</evidence>
<dbReference type="EMBL" id="BMFK01000006">
    <property type="protein sequence ID" value="GGE83330.1"/>
    <property type="molecule type" value="Genomic_DNA"/>
</dbReference>
<feature type="domain" description="Response regulatory" evidence="9">
    <location>
        <begin position="3"/>
        <end position="114"/>
    </location>
</feature>
<feature type="modified residue" description="4-aspartylphosphate" evidence="7">
    <location>
        <position position="50"/>
    </location>
</feature>
<dbReference type="SUPFAM" id="SSF46894">
    <property type="entry name" value="C-terminal effector domain of the bipartite response regulators"/>
    <property type="match status" value="1"/>
</dbReference>
<evidence type="ECO:0000313" key="11">
    <source>
        <dbReference type="EMBL" id="GGE83330.1"/>
    </source>
</evidence>
<evidence type="ECO:0000256" key="5">
    <source>
        <dbReference type="ARBA" id="ARBA00023125"/>
    </source>
</evidence>
<dbReference type="PANTHER" id="PTHR48111:SF1">
    <property type="entry name" value="TWO-COMPONENT RESPONSE REGULATOR ORR33"/>
    <property type="match status" value="1"/>
</dbReference>
<name>A0A917EU64_9BACI</name>
<dbReference type="Pfam" id="PF00072">
    <property type="entry name" value="Response_reg"/>
    <property type="match status" value="1"/>
</dbReference>
<dbReference type="Gene3D" id="6.10.250.690">
    <property type="match status" value="1"/>
</dbReference>
<dbReference type="SUPFAM" id="SSF52172">
    <property type="entry name" value="CheY-like"/>
    <property type="match status" value="1"/>
</dbReference>
<evidence type="ECO:0000259" key="10">
    <source>
        <dbReference type="PROSITE" id="PS51755"/>
    </source>
</evidence>
<gene>
    <name evidence="11" type="ORF">GCM10007140_36090</name>
</gene>
<keyword evidence="4" id="KW-0805">Transcription regulation</keyword>
<feature type="domain" description="OmpR/PhoB-type" evidence="10">
    <location>
        <begin position="122"/>
        <end position="223"/>
    </location>
</feature>
<keyword evidence="12" id="KW-1185">Reference proteome</keyword>
<evidence type="ECO:0000256" key="2">
    <source>
        <dbReference type="ARBA" id="ARBA00022553"/>
    </source>
</evidence>
<dbReference type="GO" id="GO:0032993">
    <property type="term" value="C:protein-DNA complex"/>
    <property type="evidence" value="ECO:0007669"/>
    <property type="project" value="TreeGrafter"/>
</dbReference>
<reference evidence="11" key="1">
    <citation type="journal article" date="2014" name="Int. J. Syst. Evol. Microbiol.">
        <title>Complete genome sequence of Corynebacterium casei LMG S-19264T (=DSM 44701T), isolated from a smear-ripened cheese.</title>
        <authorList>
            <consortium name="US DOE Joint Genome Institute (JGI-PGF)"/>
            <person name="Walter F."/>
            <person name="Albersmeier A."/>
            <person name="Kalinowski J."/>
            <person name="Ruckert C."/>
        </authorList>
    </citation>
    <scope>NUCLEOTIDE SEQUENCE</scope>
    <source>
        <strain evidence="11">CGMCC 1.12698</strain>
    </source>
</reference>
<dbReference type="Pfam" id="PF00486">
    <property type="entry name" value="Trans_reg_C"/>
    <property type="match status" value="1"/>
</dbReference>
<keyword evidence="6" id="KW-0804">Transcription</keyword>
<keyword evidence="3" id="KW-0902">Two-component regulatory system</keyword>
<sequence length="223" mass="26399">MKHIMYIEDEVDIGKWGKEELEKQGYRVTWLLSGEGSGDILETADCVLLDAMLPVLDGFTLGQRFKREQPDIPIIMLTARTMLDDKLHGLTFADDYITKPFHPKELVARIEVLLRRYDKVDKNVQHIQHLRVNMKEQRIIRTDTEEEVVLSGKQHHLFFFFMRHLNQTLTKEQLFEAIWKLDYIEGDKTLMVHIRYLREKIERNPSEPTIIETIRGIGYRFKS</sequence>
<dbReference type="Proteomes" id="UP000605259">
    <property type="component" value="Unassembled WGS sequence"/>
</dbReference>
<comment type="subcellular location">
    <subcellularLocation>
        <location evidence="1">Cytoplasm</location>
    </subcellularLocation>
</comment>
<accession>A0A917EU64</accession>
<evidence type="ECO:0000256" key="7">
    <source>
        <dbReference type="PROSITE-ProRule" id="PRU00169"/>
    </source>
</evidence>
<dbReference type="InterPro" id="IPR039420">
    <property type="entry name" value="WalR-like"/>
</dbReference>
<keyword evidence="5 8" id="KW-0238">DNA-binding</keyword>
<dbReference type="Gene3D" id="3.40.50.2300">
    <property type="match status" value="1"/>
</dbReference>
<dbReference type="PROSITE" id="PS50110">
    <property type="entry name" value="RESPONSE_REGULATORY"/>
    <property type="match status" value="1"/>
</dbReference>
<evidence type="ECO:0000256" key="6">
    <source>
        <dbReference type="ARBA" id="ARBA00023163"/>
    </source>
</evidence>